<keyword evidence="2" id="KW-1185">Reference proteome</keyword>
<organism evidence="1 2">
    <name type="scientific">Hygrophoropsis aurantiaca</name>
    <dbReference type="NCBI Taxonomy" id="72124"/>
    <lineage>
        <taxon>Eukaryota</taxon>
        <taxon>Fungi</taxon>
        <taxon>Dikarya</taxon>
        <taxon>Basidiomycota</taxon>
        <taxon>Agaricomycotina</taxon>
        <taxon>Agaricomycetes</taxon>
        <taxon>Agaricomycetidae</taxon>
        <taxon>Boletales</taxon>
        <taxon>Coniophorineae</taxon>
        <taxon>Hygrophoropsidaceae</taxon>
        <taxon>Hygrophoropsis</taxon>
    </lineage>
</organism>
<name>A0ACB7ZPR0_9AGAM</name>
<accession>A0ACB7ZPR0</accession>
<evidence type="ECO:0000313" key="1">
    <source>
        <dbReference type="EMBL" id="KAH7903144.1"/>
    </source>
</evidence>
<dbReference type="EMBL" id="MU269180">
    <property type="protein sequence ID" value="KAH7903144.1"/>
    <property type="molecule type" value="Genomic_DNA"/>
</dbReference>
<protein>
    <submittedName>
        <fullName evidence="1">Uncharacterized protein</fullName>
    </submittedName>
</protein>
<sequence length="224" mass="24801">MIHAAQSASSQQNLRELQDIILASEFSSVTWSTRTTTVEETITVNRDPRAATVHAVREIPLIPPSPQSSPQSSPRESITELSVQNPLENEALLVPDPLYVPAIPHPNNIRPPAPDLLPDGYYVVTVGQEVGIFYQWPDVAERTQNISGSTYKKYKHFHKAKAAYTRAFNSNGVRAVPVYSGPFWRMRAVSPPPLPSPSLLSLSSDRSLWSQVDDLSVEMSQVTI</sequence>
<comment type="caution">
    <text evidence="1">The sequence shown here is derived from an EMBL/GenBank/DDBJ whole genome shotgun (WGS) entry which is preliminary data.</text>
</comment>
<evidence type="ECO:0000313" key="2">
    <source>
        <dbReference type="Proteomes" id="UP000790377"/>
    </source>
</evidence>
<proteinExistence type="predicted"/>
<gene>
    <name evidence="1" type="ORF">BJ138DRAFT_1196463</name>
</gene>
<dbReference type="Proteomes" id="UP000790377">
    <property type="component" value="Unassembled WGS sequence"/>
</dbReference>
<reference evidence="1" key="1">
    <citation type="journal article" date="2021" name="New Phytol.">
        <title>Evolutionary innovations through gain and loss of genes in the ectomycorrhizal Boletales.</title>
        <authorList>
            <person name="Wu G."/>
            <person name="Miyauchi S."/>
            <person name="Morin E."/>
            <person name="Kuo A."/>
            <person name="Drula E."/>
            <person name="Varga T."/>
            <person name="Kohler A."/>
            <person name="Feng B."/>
            <person name="Cao Y."/>
            <person name="Lipzen A."/>
            <person name="Daum C."/>
            <person name="Hundley H."/>
            <person name="Pangilinan J."/>
            <person name="Johnson J."/>
            <person name="Barry K."/>
            <person name="LaButti K."/>
            <person name="Ng V."/>
            <person name="Ahrendt S."/>
            <person name="Min B."/>
            <person name="Choi I.G."/>
            <person name="Park H."/>
            <person name="Plett J.M."/>
            <person name="Magnuson J."/>
            <person name="Spatafora J.W."/>
            <person name="Nagy L.G."/>
            <person name="Henrissat B."/>
            <person name="Grigoriev I.V."/>
            <person name="Yang Z.L."/>
            <person name="Xu J."/>
            <person name="Martin F.M."/>
        </authorList>
    </citation>
    <scope>NUCLEOTIDE SEQUENCE</scope>
    <source>
        <strain evidence="1">ATCC 28755</strain>
    </source>
</reference>